<dbReference type="PANTHER" id="PTHR22550">
    <property type="entry name" value="SPORE GERMINATION PROTEIN"/>
    <property type="match status" value="1"/>
</dbReference>
<dbReference type="Proteomes" id="UP000265411">
    <property type="component" value="Unassembled WGS sequence"/>
</dbReference>
<keyword evidence="1" id="KW-0802">TPR repeat</keyword>
<dbReference type="InterPro" id="IPR011990">
    <property type="entry name" value="TPR-like_helical_dom_sf"/>
</dbReference>
<evidence type="ECO:0000256" key="3">
    <source>
        <dbReference type="SAM" id="Phobius"/>
    </source>
</evidence>
<gene>
    <name evidence="5" type="ORF">ASB58_09330</name>
</gene>
<dbReference type="AlphaFoldDB" id="A0A395R580"/>
<reference evidence="5 6" key="1">
    <citation type="journal article" date="2018" name="Syst. Appl. Microbiol.">
        <title>Pseudomonas gallaeciensis sp. nov., isolated from crude-oil-contaminated intertidal sand samples after the Prestige oil spill.</title>
        <authorList>
            <person name="Mulet M."/>
            <person name="Sanchez D."/>
            <person name="Rodriguez A.C."/>
            <person name="Nogales B."/>
            <person name="Bosch R."/>
            <person name="Busquets A."/>
            <person name="Gomila M."/>
            <person name="Lalucat J."/>
            <person name="Garcia-Valdes E."/>
        </authorList>
    </citation>
    <scope>NUCLEOTIDE SEQUENCE [LARGE SCALE GENOMIC DNA]</scope>
    <source>
        <strain evidence="5 6">V113</strain>
    </source>
</reference>
<dbReference type="Gene3D" id="3.40.50.410">
    <property type="entry name" value="von Willebrand factor, type A domain"/>
    <property type="match status" value="1"/>
</dbReference>
<evidence type="ECO:0000313" key="6">
    <source>
        <dbReference type="Proteomes" id="UP000265411"/>
    </source>
</evidence>
<dbReference type="InterPro" id="IPR019734">
    <property type="entry name" value="TPR_rpt"/>
</dbReference>
<dbReference type="RefSeq" id="WP_202974620.1">
    <property type="nucleotide sequence ID" value="NZ_LMAZ01000002.1"/>
</dbReference>
<dbReference type="Pfam" id="PF13174">
    <property type="entry name" value="TPR_6"/>
    <property type="match status" value="1"/>
</dbReference>
<name>A0A395R580_9PSED</name>
<comment type="caution">
    <text evidence="5">The sequence shown here is derived from an EMBL/GenBank/DDBJ whole genome shotgun (WGS) entry which is preliminary data.</text>
</comment>
<feature type="region of interest" description="Disordered" evidence="2">
    <location>
        <begin position="458"/>
        <end position="498"/>
    </location>
</feature>
<dbReference type="InterPro" id="IPR002035">
    <property type="entry name" value="VWF_A"/>
</dbReference>
<protein>
    <recommendedName>
        <fullName evidence="4">VWFA domain-containing protein</fullName>
    </recommendedName>
</protein>
<sequence>MTVFEVLSAFHFLRPWWFLGLPVVAGLWWWSRRRQQQADQVSKHFAPHLASALRTGQARNGRVSPAHILAALMICLLTGLAGPSWNRVANPSVSQTAPLVIALEVTPGMLASDVPPSRLERAKHKIESLLASRAGADTALIAYAGSAHLVVPLTNDPQLIKPYLEGLSPQVMPKDGDVAAEAYALSQAVLEASAVKGTIVLVSDGMAARNAPAFAGGDDGNALAILQMLPEGQQDAVLASIDARCVQVSADDTDLAQLEKLLASAYAQALRDDDRLAWQDNGVWLAWPAAVLALLWFRRGWVLGAAALLLWLAPAAAWWPDSALAQHNSGSVAKRAEPQREAVSPWLQGLWDAFLTPDQQGRWWMSRRDYARASEHFVDPAWQGYAQFRDGQYAAAITTLAQVDTAEAAYTQGVAMIRNRQYRDAVQAFETVLQRDPDYPDGERNLALAKQILDYVEKTREQSDTGEEAGEGADEVVFDNQAERGEQTSIQAERGDELLSPDQWIDAIDADTGEYLRQRFALEAAEAGS</sequence>
<dbReference type="SUPFAM" id="SSF48452">
    <property type="entry name" value="TPR-like"/>
    <property type="match status" value="1"/>
</dbReference>
<evidence type="ECO:0000313" key="5">
    <source>
        <dbReference type="EMBL" id="RGP55257.1"/>
    </source>
</evidence>
<dbReference type="Pfam" id="PF13519">
    <property type="entry name" value="VWA_2"/>
    <property type="match status" value="1"/>
</dbReference>
<feature type="transmembrane region" description="Helical" evidence="3">
    <location>
        <begin position="66"/>
        <end position="85"/>
    </location>
</feature>
<feature type="domain" description="VWFA" evidence="4">
    <location>
        <begin position="100"/>
        <end position="205"/>
    </location>
</feature>
<keyword evidence="3" id="KW-1133">Transmembrane helix</keyword>
<dbReference type="PROSITE" id="PS50005">
    <property type="entry name" value="TPR"/>
    <property type="match status" value="1"/>
</dbReference>
<keyword evidence="3" id="KW-0812">Transmembrane</keyword>
<feature type="repeat" description="TPR" evidence="1">
    <location>
        <begin position="406"/>
        <end position="439"/>
    </location>
</feature>
<dbReference type="SUPFAM" id="SSF53300">
    <property type="entry name" value="vWA-like"/>
    <property type="match status" value="1"/>
</dbReference>
<evidence type="ECO:0000256" key="2">
    <source>
        <dbReference type="SAM" id="MobiDB-lite"/>
    </source>
</evidence>
<organism evidence="5 6">
    <name type="scientific">Pseudomonas abyssi</name>
    <dbReference type="NCBI Taxonomy" id="170540"/>
    <lineage>
        <taxon>Bacteria</taxon>
        <taxon>Pseudomonadati</taxon>
        <taxon>Pseudomonadota</taxon>
        <taxon>Gammaproteobacteria</taxon>
        <taxon>Pseudomonadales</taxon>
        <taxon>Pseudomonadaceae</taxon>
        <taxon>Pseudomonas</taxon>
    </lineage>
</organism>
<dbReference type="EMBL" id="LMAZ01000002">
    <property type="protein sequence ID" value="RGP55257.1"/>
    <property type="molecule type" value="Genomic_DNA"/>
</dbReference>
<keyword evidence="3" id="KW-0472">Membrane</keyword>
<keyword evidence="6" id="KW-1185">Reference proteome</keyword>
<dbReference type="InterPro" id="IPR036465">
    <property type="entry name" value="vWFA_dom_sf"/>
</dbReference>
<feature type="compositionally biased region" description="Acidic residues" evidence="2">
    <location>
        <begin position="464"/>
        <end position="477"/>
    </location>
</feature>
<proteinExistence type="predicted"/>
<dbReference type="Gene3D" id="1.25.40.10">
    <property type="entry name" value="Tetratricopeptide repeat domain"/>
    <property type="match status" value="1"/>
</dbReference>
<evidence type="ECO:0000259" key="4">
    <source>
        <dbReference type="Pfam" id="PF13519"/>
    </source>
</evidence>
<accession>A0A395R580</accession>
<evidence type="ECO:0000256" key="1">
    <source>
        <dbReference type="PROSITE-ProRule" id="PRU00339"/>
    </source>
</evidence>
<feature type="transmembrane region" description="Helical" evidence="3">
    <location>
        <begin position="12"/>
        <end position="30"/>
    </location>
</feature>
<dbReference type="InterPro" id="IPR050768">
    <property type="entry name" value="UPF0353/GerABKA_families"/>
</dbReference>
<dbReference type="PANTHER" id="PTHR22550:SF14">
    <property type="entry name" value="VWFA DOMAIN-CONTAINING PROTEIN"/>
    <property type="match status" value="1"/>
</dbReference>